<dbReference type="Proteomes" id="UP000011910">
    <property type="component" value="Unassembled WGS sequence"/>
</dbReference>
<dbReference type="PANTHER" id="PTHR43434:SF1">
    <property type="entry name" value="PHOSPHOGLYCOLATE PHOSPHATASE"/>
    <property type="match status" value="1"/>
</dbReference>
<dbReference type="NCBIfam" id="TIGR01549">
    <property type="entry name" value="HAD-SF-IA-v1"/>
    <property type="match status" value="1"/>
</dbReference>
<evidence type="ECO:0000256" key="1">
    <source>
        <dbReference type="ARBA" id="ARBA00000830"/>
    </source>
</evidence>
<proteinExistence type="inferred from homology"/>
<dbReference type="eggNOG" id="COG0546">
    <property type="taxonomic scope" value="Bacteria"/>
</dbReference>
<dbReference type="InterPro" id="IPR006439">
    <property type="entry name" value="HAD-SF_hydro_IA"/>
</dbReference>
<name>M7NGR2_9BACT</name>
<dbReference type="Pfam" id="PF13419">
    <property type="entry name" value="HAD_2"/>
    <property type="match status" value="1"/>
</dbReference>
<sequence>MPLRSIPPIDSIIFDLDGTLWDSTATVARAWQAAAGQLDFALHPITQEMVRSITGLPYDVIYPRLFPQLSTGQLEELKRLCAIEELAFLQREGGRLYPGLMDTLQALRRQYPLFIVSNCQSGYIEVFLEHHRLQHFFQDIECFGNTKRSKADNIRLIRERNSLQAPVYVGDTIGDYEASKSNHIPFIYTTFGFGQVPEAHAHISHFDQLLQLVAAG</sequence>
<dbReference type="RefSeq" id="WP_009197231.1">
    <property type="nucleotide sequence ID" value="NZ_AODQ01000154.1"/>
</dbReference>
<dbReference type="GO" id="GO:0008967">
    <property type="term" value="F:phosphoglycolate phosphatase activity"/>
    <property type="evidence" value="ECO:0007669"/>
    <property type="project" value="UniProtKB-EC"/>
</dbReference>
<dbReference type="InterPro" id="IPR023198">
    <property type="entry name" value="PGP-like_dom2"/>
</dbReference>
<comment type="pathway">
    <text evidence="2">Organic acid metabolism; glycolate biosynthesis; glycolate from 2-phosphoglycolate: step 1/1.</text>
</comment>
<accession>M7NGR2</accession>
<dbReference type="OrthoDB" id="9792518at2"/>
<dbReference type="PATRIC" id="fig|1279009.4.peg.3899"/>
<evidence type="ECO:0000313" key="6">
    <source>
        <dbReference type="Proteomes" id="UP000011910"/>
    </source>
</evidence>
<dbReference type="InterPro" id="IPR050155">
    <property type="entry name" value="HAD-like_hydrolase_sf"/>
</dbReference>
<dbReference type="PANTHER" id="PTHR43434">
    <property type="entry name" value="PHOSPHOGLYCOLATE PHOSPHATASE"/>
    <property type="match status" value="1"/>
</dbReference>
<evidence type="ECO:0000313" key="5">
    <source>
        <dbReference type="EMBL" id="EMR01020.1"/>
    </source>
</evidence>
<keyword evidence="5" id="KW-0378">Hydrolase</keyword>
<dbReference type="Gene3D" id="1.10.150.240">
    <property type="entry name" value="Putative phosphatase, domain 2"/>
    <property type="match status" value="1"/>
</dbReference>
<protein>
    <recommendedName>
        <fullName evidence="4">phosphoglycolate phosphatase</fullName>
        <ecNumber evidence="4">3.1.3.18</ecNumber>
    </recommendedName>
</protein>
<dbReference type="SFLD" id="SFLDG01129">
    <property type="entry name" value="C1.5:_HAD__Beta-PGM__Phosphata"/>
    <property type="match status" value="1"/>
</dbReference>
<comment type="similarity">
    <text evidence="3">Belongs to the HAD-like hydrolase superfamily. CbbY/CbbZ/Gph/YieH family.</text>
</comment>
<dbReference type="STRING" id="1279009.ADICEAN_03852"/>
<evidence type="ECO:0000256" key="3">
    <source>
        <dbReference type="ARBA" id="ARBA00006171"/>
    </source>
</evidence>
<keyword evidence="6" id="KW-1185">Reference proteome</keyword>
<dbReference type="EC" id="3.1.3.18" evidence="4"/>
<dbReference type="GO" id="GO:0006281">
    <property type="term" value="P:DNA repair"/>
    <property type="evidence" value="ECO:0007669"/>
    <property type="project" value="TreeGrafter"/>
</dbReference>
<organism evidence="5 6">
    <name type="scientific">Cesiribacter andamanensis AMV16</name>
    <dbReference type="NCBI Taxonomy" id="1279009"/>
    <lineage>
        <taxon>Bacteria</taxon>
        <taxon>Pseudomonadati</taxon>
        <taxon>Bacteroidota</taxon>
        <taxon>Cytophagia</taxon>
        <taxon>Cytophagales</taxon>
        <taxon>Cesiribacteraceae</taxon>
        <taxon>Cesiribacter</taxon>
    </lineage>
</organism>
<dbReference type="InterPro" id="IPR041492">
    <property type="entry name" value="HAD_2"/>
</dbReference>
<gene>
    <name evidence="5" type="primary">gph</name>
    <name evidence="5" type="ORF">ADICEAN_03852</name>
</gene>
<dbReference type="EMBL" id="AODQ01000154">
    <property type="protein sequence ID" value="EMR01020.1"/>
    <property type="molecule type" value="Genomic_DNA"/>
</dbReference>
<dbReference type="Gene3D" id="3.40.50.1000">
    <property type="entry name" value="HAD superfamily/HAD-like"/>
    <property type="match status" value="1"/>
</dbReference>
<dbReference type="InterPro" id="IPR036412">
    <property type="entry name" value="HAD-like_sf"/>
</dbReference>
<dbReference type="InterPro" id="IPR023214">
    <property type="entry name" value="HAD_sf"/>
</dbReference>
<dbReference type="SUPFAM" id="SSF56784">
    <property type="entry name" value="HAD-like"/>
    <property type="match status" value="1"/>
</dbReference>
<evidence type="ECO:0000256" key="4">
    <source>
        <dbReference type="ARBA" id="ARBA00013078"/>
    </source>
</evidence>
<comment type="caution">
    <text evidence="5">The sequence shown here is derived from an EMBL/GenBank/DDBJ whole genome shotgun (WGS) entry which is preliminary data.</text>
</comment>
<evidence type="ECO:0000256" key="2">
    <source>
        <dbReference type="ARBA" id="ARBA00004818"/>
    </source>
</evidence>
<dbReference type="SFLD" id="SFLDS00003">
    <property type="entry name" value="Haloacid_Dehalogenase"/>
    <property type="match status" value="1"/>
</dbReference>
<reference evidence="5 6" key="1">
    <citation type="journal article" date="2013" name="Genome Announc.">
        <title>Draft Genome Sequence of Cesiribacter andamanensis Strain AMV16T, Isolated from a Soil Sample from a Mud Volcano in the Andaman Islands, India.</title>
        <authorList>
            <person name="Shivaji S."/>
            <person name="Ara S."/>
            <person name="Begum Z."/>
            <person name="Srinivas T.N."/>
            <person name="Singh A."/>
            <person name="Kumar Pinnaka A."/>
        </authorList>
    </citation>
    <scope>NUCLEOTIDE SEQUENCE [LARGE SCALE GENOMIC DNA]</scope>
    <source>
        <strain evidence="5 6">AMV16</strain>
    </source>
</reference>
<comment type="catalytic activity">
    <reaction evidence="1">
        <text>2-phosphoglycolate + H2O = glycolate + phosphate</text>
        <dbReference type="Rhea" id="RHEA:14369"/>
        <dbReference type="ChEBI" id="CHEBI:15377"/>
        <dbReference type="ChEBI" id="CHEBI:29805"/>
        <dbReference type="ChEBI" id="CHEBI:43474"/>
        <dbReference type="ChEBI" id="CHEBI:58033"/>
        <dbReference type="EC" id="3.1.3.18"/>
    </reaction>
</comment>
<dbReference type="AlphaFoldDB" id="M7NGR2"/>